<dbReference type="EMBL" id="FUWJ01000001">
    <property type="protein sequence ID" value="SJZ30753.1"/>
    <property type="molecule type" value="Genomic_DNA"/>
</dbReference>
<evidence type="ECO:0000313" key="5">
    <source>
        <dbReference type="EMBL" id="SJZ30753.1"/>
    </source>
</evidence>
<dbReference type="OrthoDB" id="9760256at2"/>
<name>A0A1T4JKW0_9HYPH</name>
<dbReference type="SUPFAM" id="SSF50891">
    <property type="entry name" value="Cyclophilin-like"/>
    <property type="match status" value="1"/>
</dbReference>
<sequence length="289" mass="32141">MIYDKPVFKPGGDRYLLIELGDELNLALNFTANGLADAIAQAGMKAVVETAPCFASLLVHYDPDLIGFADLKREMASLIAALGPSDDIELPSRLFYFPTCYLDPWTKACVEDYSAKITPKKWDAEYVAEINGLSGPAQLVRVHSGSEYWVASLGFWPGLPFLMPLDPRSRLTAPKYNPPRTWTPQGTIGMGGAASAIYPVATPGGYQIFARTPVPIWDTKRRFPEFENSICLFRPGDRIKFVPCSVEEFNEIEAEVSAGTYTYNVVGYQKFSVRQYNEWLVTIDAGKRL</sequence>
<dbReference type="GO" id="GO:0016787">
    <property type="term" value="F:hydrolase activity"/>
    <property type="evidence" value="ECO:0007669"/>
    <property type="project" value="UniProtKB-KW"/>
</dbReference>
<feature type="domain" description="Carboxyltransferase" evidence="4">
    <location>
        <begin position="6"/>
        <end position="233"/>
    </location>
</feature>
<dbReference type="RefSeq" id="WP_085931847.1">
    <property type="nucleotide sequence ID" value="NZ_FUWJ01000001.1"/>
</dbReference>
<evidence type="ECO:0000313" key="6">
    <source>
        <dbReference type="Proteomes" id="UP000190092"/>
    </source>
</evidence>
<dbReference type="SUPFAM" id="SSF160467">
    <property type="entry name" value="PH0987 N-terminal domain-like"/>
    <property type="match status" value="1"/>
</dbReference>
<protein>
    <submittedName>
        <fullName evidence="5">Sensor histidine kinase inhibitor, KipI family</fullName>
    </submittedName>
</protein>
<dbReference type="GO" id="GO:0005524">
    <property type="term" value="F:ATP binding"/>
    <property type="evidence" value="ECO:0007669"/>
    <property type="project" value="UniProtKB-KW"/>
</dbReference>
<dbReference type="SMART" id="SM00796">
    <property type="entry name" value="AHS1"/>
    <property type="match status" value="1"/>
</dbReference>
<evidence type="ECO:0000256" key="3">
    <source>
        <dbReference type="ARBA" id="ARBA00022840"/>
    </source>
</evidence>
<dbReference type="Gene3D" id="2.40.100.10">
    <property type="entry name" value="Cyclophilin-like"/>
    <property type="match status" value="1"/>
</dbReference>
<dbReference type="Pfam" id="PF02682">
    <property type="entry name" value="CT_C_D"/>
    <property type="match status" value="1"/>
</dbReference>
<reference evidence="6" key="1">
    <citation type="submission" date="2017-02" db="EMBL/GenBank/DDBJ databases">
        <authorList>
            <person name="Varghese N."/>
            <person name="Submissions S."/>
        </authorList>
    </citation>
    <scope>NUCLEOTIDE SEQUENCE [LARGE SCALE GENOMIC DNA]</scope>
    <source>
        <strain evidence="6">ATCC 27094</strain>
    </source>
</reference>
<keyword evidence="2" id="KW-0378">Hydrolase</keyword>
<dbReference type="PANTHER" id="PTHR34698">
    <property type="entry name" value="5-OXOPROLINASE SUBUNIT B"/>
    <property type="match status" value="1"/>
</dbReference>
<gene>
    <name evidence="5" type="ORF">SAMN02745126_00070</name>
</gene>
<evidence type="ECO:0000256" key="1">
    <source>
        <dbReference type="ARBA" id="ARBA00022741"/>
    </source>
</evidence>
<accession>A0A1T4JKW0</accession>
<evidence type="ECO:0000259" key="4">
    <source>
        <dbReference type="SMART" id="SM00796"/>
    </source>
</evidence>
<dbReference type="STRING" id="225324.SAMN02745126_00070"/>
<proteinExistence type="predicted"/>
<keyword evidence="6" id="KW-1185">Reference proteome</keyword>
<dbReference type="Proteomes" id="UP000190092">
    <property type="component" value="Unassembled WGS sequence"/>
</dbReference>
<evidence type="ECO:0000256" key="2">
    <source>
        <dbReference type="ARBA" id="ARBA00022801"/>
    </source>
</evidence>
<dbReference type="InterPro" id="IPR003833">
    <property type="entry name" value="CT_C_D"/>
</dbReference>
<dbReference type="InterPro" id="IPR010016">
    <property type="entry name" value="PxpB"/>
</dbReference>
<dbReference type="AlphaFoldDB" id="A0A1T4JKW0"/>
<organism evidence="5 6">
    <name type="scientific">Enhydrobacter aerosaccus</name>
    <dbReference type="NCBI Taxonomy" id="225324"/>
    <lineage>
        <taxon>Bacteria</taxon>
        <taxon>Pseudomonadati</taxon>
        <taxon>Pseudomonadota</taxon>
        <taxon>Alphaproteobacteria</taxon>
        <taxon>Hyphomicrobiales</taxon>
        <taxon>Enhydrobacter</taxon>
    </lineage>
</organism>
<dbReference type="PANTHER" id="PTHR34698:SF2">
    <property type="entry name" value="5-OXOPROLINASE SUBUNIT B"/>
    <property type="match status" value="1"/>
</dbReference>
<dbReference type="Gene3D" id="3.30.1360.40">
    <property type="match status" value="1"/>
</dbReference>
<keyword evidence="3" id="KW-0067">ATP-binding</keyword>
<dbReference type="InterPro" id="IPR029000">
    <property type="entry name" value="Cyclophilin-like_dom_sf"/>
</dbReference>
<keyword evidence="1" id="KW-0547">Nucleotide-binding</keyword>